<feature type="region of interest" description="Disordered" evidence="1">
    <location>
        <begin position="646"/>
        <end position="781"/>
    </location>
</feature>
<dbReference type="AlphaFoldDB" id="A0A250X5J2"/>
<feature type="compositionally biased region" description="Low complexity" evidence="1">
    <location>
        <begin position="137"/>
        <end position="146"/>
    </location>
</feature>
<keyword evidence="5" id="KW-1185">Reference proteome</keyword>
<organism evidence="4 5">
    <name type="scientific">Chlamydomonas eustigma</name>
    <dbReference type="NCBI Taxonomy" id="1157962"/>
    <lineage>
        <taxon>Eukaryota</taxon>
        <taxon>Viridiplantae</taxon>
        <taxon>Chlorophyta</taxon>
        <taxon>core chlorophytes</taxon>
        <taxon>Chlorophyceae</taxon>
        <taxon>CS clade</taxon>
        <taxon>Chlamydomonadales</taxon>
        <taxon>Chlamydomonadaceae</taxon>
        <taxon>Chlamydomonas</taxon>
    </lineage>
</organism>
<reference evidence="4 5" key="1">
    <citation type="submission" date="2017-08" db="EMBL/GenBank/DDBJ databases">
        <title>Acidophilic green algal genome provides insights into adaptation to an acidic environment.</title>
        <authorList>
            <person name="Hirooka S."/>
            <person name="Hirose Y."/>
            <person name="Kanesaki Y."/>
            <person name="Higuchi S."/>
            <person name="Fujiwara T."/>
            <person name="Onuma R."/>
            <person name="Era A."/>
            <person name="Ohbayashi R."/>
            <person name="Uzuka A."/>
            <person name="Nozaki H."/>
            <person name="Yoshikawa H."/>
            <person name="Miyagishima S.Y."/>
        </authorList>
    </citation>
    <scope>NUCLEOTIDE SEQUENCE [LARGE SCALE GENOMIC DNA]</scope>
    <source>
        <strain evidence="4 5">NIES-2499</strain>
    </source>
</reference>
<dbReference type="PRINTS" id="PR01217">
    <property type="entry name" value="PRICHEXTENSN"/>
</dbReference>
<feature type="signal peptide" evidence="2">
    <location>
        <begin position="1"/>
        <end position="33"/>
    </location>
</feature>
<feature type="compositionally biased region" description="Pro residues" evidence="1">
    <location>
        <begin position="655"/>
        <end position="778"/>
    </location>
</feature>
<proteinExistence type="predicted"/>
<sequence>MAHASCGLLIRYIKPIFFLILTAFLSAFSSASTSEITVKGKLIIIDSTVLPQGHQKQYYLNTGGPVLLLLDPKILLLGIPSATVITVTGQAAGSSTSDDSVIMVKKVVKDIEISLTPPSKASTNNNSNKKHKPAGRSPKLSSPSPSLFASVPSSFSSPKLSLPAPGNLTPAKPSLGSTAGDVAVNDPAGPMIGDIIVLGPGEILIVERNNTSMYLPGNYPWGSSWSSSVADASDPSQIPFTYIKTPRVVTEMSTIFYLINFCNGNVGGGPAASVQDFEAVMFDGNSSLSTFVDFCSAGVGKLNRSNSLVIELPMPCSGVGHSTGQPWTYSNCLGGNLLQVAYEADWIAGNTIGVQYMQYVHHVLVYPPGLDTWGLPAGGACSWAGNSVIGMAMGTWSYSWIAGDYWQQPQLYMHEIGHNYRLGHADAYADPGPGASILVQHGDWSCSMGYCCQTRCMNAPHAWQMGWTSAKLGLSSKNLTAGVPLNFTLESQQGDSFQVPNFATVYTDWMPSGGFFLFLSYRVSTPMWDTPMPGYTNGLLMHAYNGTIQSDYSDTVVLGLVPMEDAGSGASSSYLSDWLYSSGIVVTLTYADNASATVWLCRQVSMSEDSAEACSDGLDNDCNGLIDAEDPGCLLAGSPVASSPSLPVPMLYQDPPLPLPSPPPMTPPSQPPGIPLQPPPSPNPPSPPSPPPFPPSPPSPKPPLPLPPSPPSPPSPPPSPPSPPSPRPPSPLPPSPPSPPSPRLPPPSPPSPKPPKPLPPLPPSPPGPPSPPNTPPSPRHARHLHHLHHTLHPLHQCLLALRHPLLDHPLLLNLPFSLLPHLLITCHLLQDLPPLLKYHARLGLDGNYHHLHL</sequence>
<gene>
    <name evidence="4" type="ORF">CEUSTIGMA_g5787.t1</name>
</gene>
<dbReference type="InterPro" id="IPR008752">
    <property type="entry name" value="Peptidase_M11"/>
</dbReference>
<evidence type="ECO:0000256" key="1">
    <source>
        <dbReference type="SAM" id="MobiDB-lite"/>
    </source>
</evidence>
<dbReference type="STRING" id="1157962.A0A250X5J2"/>
<evidence type="ECO:0000256" key="2">
    <source>
        <dbReference type="SAM" id="SignalP"/>
    </source>
</evidence>
<feature type="chain" id="PRO_5013032853" description="Peptidase M11 gametolysin domain-containing protein" evidence="2">
    <location>
        <begin position="34"/>
        <end position="853"/>
    </location>
</feature>
<dbReference type="EMBL" id="BEGY01000031">
    <property type="protein sequence ID" value="GAX78345.1"/>
    <property type="molecule type" value="Genomic_DNA"/>
</dbReference>
<dbReference type="PANTHER" id="PTHR45733:SF8">
    <property type="entry name" value="FORMIN-J"/>
    <property type="match status" value="1"/>
</dbReference>
<feature type="compositionally biased region" description="Low complexity" evidence="1">
    <location>
        <begin position="117"/>
        <end position="127"/>
    </location>
</feature>
<feature type="region of interest" description="Disordered" evidence="1">
    <location>
        <begin position="116"/>
        <end position="146"/>
    </location>
</feature>
<evidence type="ECO:0000313" key="4">
    <source>
        <dbReference type="EMBL" id="GAX78345.1"/>
    </source>
</evidence>
<dbReference type="PANTHER" id="PTHR45733">
    <property type="entry name" value="FORMIN-J"/>
    <property type="match status" value="1"/>
</dbReference>
<protein>
    <recommendedName>
        <fullName evidence="3">Peptidase M11 gametolysin domain-containing protein</fullName>
    </recommendedName>
</protein>
<dbReference type="Proteomes" id="UP000232323">
    <property type="component" value="Unassembled WGS sequence"/>
</dbReference>
<evidence type="ECO:0000313" key="5">
    <source>
        <dbReference type="Proteomes" id="UP000232323"/>
    </source>
</evidence>
<dbReference type="Pfam" id="PF05548">
    <property type="entry name" value="Peptidase_M11"/>
    <property type="match status" value="1"/>
</dbReference>
<dbReference type="InterPro" id="IPR051144">
    <property type="entry name" value="Formin_homology_domain"/>
</dbReference>
<accession>A0A250X5J2</accession>
<comment type="caution">
    <text evidence="4">The sequence shown here is derived from an EMBL/GenBank/DDBJ whole genome shotgun (WGS) entry which is preliminary data.</text>
</comment>
<feature type="domain" description="Peptidase M11 gametolysin" evidence="3">
    <location>
        <begin position="267"/>
        <end position="555"/>
    </location>
</feature>
<name>A0A250X5J2_9CHLO</name>
<dbReference type="OrthoDB" id="540361at2759"/>
<keyword evidence="2" id="KW-0732">Signal</keyword>
<evidence type="ECO:0000259" key="3">
    <source>
        <dbReference type="Pfam" id="PF05548"/>
    </source>
</evidence>